<dbReference type="PANTHER" id="PTHR43122:SF1">
    <property type="entry name" value="IRON-SULFUR-BINDING PROTEIN"/>
    <property type="match status" value="1"/>
</dbReference>
<keyword evidence="3" id="KW-0411">Iron-sulfur</keyword>
<reference evidence="5" key="2">
    <citation type="journal article" date="2021" name="PeerJ">
        <title>Extensive microbial diversity within the chicken gut microbiome revealed by metagenomics and culture.</title>
        <authorList>
            <person name="Gilroy R."/>
            <person name="Ravi A."/>
            <person name="Getino M."/>
            <person name="Pursley I."/>
            <person name="Horton D.L."/>
            <person name="Alikhan N.F."/>
            <person name="Baker D."/>
            <person name="Gharbi K."/>
            <person name="Hall N."/>
            <person name="Watson M."/>
            <person name="Adriaenssens E.M."/>
            <person name="Foster-Nyarko E."/>
            <person name="Jarju S."/>
            <person name="Secka A."/>
            <person name="Antonio M."/>
            <person name="Oren A."/>
            <person name="Chaudhuri R.R."/>
            <person name="La Ragione R."/>
            <person name="Hildebrand F."/>
            <person name="Pallen M.J."/>
        </authorList>
    </citation>
    <scope>NUCLEOTIDE SEQUENCE</scope>
    <source>
        <strain evidence="5">13361</strain>
    </source>
</reference>
<name>A0A9D1CLQ4_9FIRM</name>
<comment type="caution">
    <text evidence="5">The sequence shown here is derived from an EMBL/GenBank/DDBJ whole genome shotgun (WGS) entry which is preliminary data.</text>
</comment>
<protein>
    <submittedName>
        <fullName evidence="5">EFR1 family ferrodoxin</fullName>
    </submittedName>
</protein>
<dbReference type="NCBIfam" id="NF038196">
    <property type="entry name" value="ferrodoxin_EFR1"/>
    <property type="match status" value="1"/>
</dbReference>
<dbReference type="Pfam" id="PF12838">
    <property type="entry name" value="Fer4_7"/>
    <property type="match status" value="1"/>
</dbReference>
<dbReference type="Gene3D" id="3.40.50.360">
    <property type="match status" value="1"/>
</dbReference>
<evidence type="ECO:0000256" key="2">
    <source>
        <dbReference type="ARBA" id="ARBA00023004"/>
    </source>
</evidence>
<evidence type="ECO:0000259" key="4">
    <source>
        <dbReference type="PROSITE" id="PS51379"/>
    </source>
</evidence>
<gene>
    <name evidence="5" type="ORF">IAB74_01895</name>
</gene>
<evidence type="ECO:0000256" key="1">
    <source>
        <dbReference type="ARBA" id="ARBA00022723"/>
    </source>
</evidence>
<sequence>MNYHIYFSPTGGTERIVRYIAKEFPGAEIDLSREVQPVEMTGEDFVIVAVPSFGGRVPEIAAMRLENLRGQKTPALLLVTYGARAYEDTLRELKDLLNRQGFVCVGAAAMITPHSIVPTIGAGRPNEADWKKLDAFLLTVKNRLEGERAEIQVPGNYPYKEYRVLPMEIQTGGDCVGCGLCAEKCPVQAIPRENPGTTDLEKCISCMRCVHICPHNARGVNPERLTMLREKLEKICQPDRENEFF</sequence>
<evidence type="ECO:0000256" key="3">
    <source>
        <dbReference type="ARBA" id="ARBA00023014"/>
    </source>
</evidence>
<dbReference type="SUPFAM" id="SSF54862">
    <property type="entry name" value="4Fe-4S ferredoxins"/>
    <property type="match status" value="1"/>
</dbReference>
<reference evidence="5" key="1">
    <citation type="submission" date="2020-10" db="EMBL/GenBank/DDBJ databases">
        <authorList>
            <person name="Gilroy R."/>
        </authorList>
    </citation>
    <scope>NUCLEOTIDE SEQUENCE</scope>
    <source>
        <strain evidence="5">13361</strain>
    </source>
</reference>
<dbReference type="PROSITE" id="PS00198">
    <property type="entry name" value="4FE4S_FER_1"/>
    <property type="match status" value="1"/>
</dbReference>
<dbReference type="InterPro" id="IPR017896">
    <property type="entry name" value="4Fe4S_Fe-S-bd"/>
</dbReference>
<dbReference type="EMBL" id="DVFK01000024">
    <property type="protein sequence ID" value="HIQ67248.1"/>
    <property type="molecule type" value="Genomic_DNA"/>
</dbReference>
<dbReference type="InterPro" id="IPR029039">
    <property type="entry name" value="Flavoprotein-like_sf"/>
</dbReference>
<proteinExistence type="predicted"/>
<evidence type="ECO:0000313" key="5">
    <source>
        <dbReference type="EMBL" id="HIQ67248.1"/>
    </source>
</evidence>
<organism evidence="5 6">
    <name type="scientific">Candidatus Faecousia excrementigallinarum</name>
    <dbReference type="NCBI Taxonomy" id="2840806"/>
    <lineage>
        <taxon>Bacteria</taxon>
        <taxon>Bacillati</taxon>
        <taxon>Bacillota</taxon>
        <taxon>Clostridia</taxon>
        <taxon>Eubacteriales</taxon>
        <taxon>Oscillospiraceae</taxon>
        <taxon>Faecousia</taxon>
    </lineage>
</organism>
<feature type="domain" description="4Fe-4S ferredoxin-type" evidence="4">
    <location>
        <begin position="199"/>
        <end position="223"/>
    </location>
</feature>
<dbReference type="PROSITE" id="PS51379">
    <property type="entry name" value="4FE4S_FER_2"/>
    <property type="match status" value="2"/>
</dbReference>
<dbReference type="PANTHER" id="PTHR43122">
    <property type="entry name" value="FERREDOXIN SUBUNIT OF PYRUVATE:FLAVODOXIN OXIDOREDUCTASE-RELATED"/>
    <property type="match status" value="1"/>
</dbReference>
<dbReference type="InterPro" id="IPR017900">
    <property type="entry name" value="4Fe4S_Fe_S_CS"/>
</dbReference>
<dbReference type="Gene3D" id="3.30.70.20">
    <property type="match status" value="1"/>
</dbReference>
<evidence type="ECO:0000313" key="6">
    <source>
        <dbReference type="Proteomes" id="UP000886796"/>
    </source>
</evidence>
<dbReference type="AlphaFoldDB" id="A0A9D1CLQ4"/>
<dbReference type="SUPFAM" id="SSF52218">
    <property type="entry name" value="Flavoproteins"/>
    <property type="match status" value="1"/>
</dbReference>
<dbReference type="Proteomes" id="UP000886796">
    <property type="component" value="Unassembled WGS sequence"/>
</dbReference>
<dbReference type="InterPro" id="IPR047964">
    <property type="entry name" value="EFR1-like"/>
</dbReference>
<dbReference type="GO" id="GO:0051536">
    <property type="term" value="F:iron-sulfur cluster binding"/>
    <property type="evidence" value="ECO:0007669"/>
    <property type="project" value="UniProtKB-KW"/>
</dbReference>
<dbReference type="GO" id="GO:0046872">
    <property type="term" value="F:metal ion binding"/>
    <property type="evidence" value="ECO:0007669"/>
    <property type="project" value="UniProtKB-KW"/>
</dbReference>
<keyword evidence="2" id="KW-0408">Iron</keyword>
<feature type="domain" description="4Fe-4S ferredoxin-type" evidence="4">
    <location>
        <begin position="165"/>
        <end position="195"/>
    </location>
</feature>
<accession>A0A9D1CLQ4</accession>
<keyword evidence="1" id="KW-0479">Metal-binding</keyword>